<dbReference type="VEuPathDB" id="VectorBase:ACON2_032427"/>
<reference evidence="2" key="1">
    <citation type="submission" date="2022-08" db="UniProtKB">
        <authorList>
            <consortium name="EnsemblMetazoa"/>
        </authorList>
    </citation>
    <scope>IDENTIFICATION</scope>
</reference>
<dbReference type="AlphaFoldDB" id="A0A8W7P733"/>
<dbReference type="InterPro" id="IPR039353">
    <property type="entry name" value="TF_Adf1"/>
</dbReference>
<proteinExistence type="predicted"/>
<feature type="domain" description="MADF" evidence="1">
    <location>
        <begin position="24"/>
        <end position="98"/>
    </location>
</feature>
<evidence type="ECO:0000313" key="2">
    <source>
        <dbReference type="EnsemblMetazoa" id="ACOM026698-PA.1"/>
    </source>
</evidence>
<protein>
    <recommendedName>
        <fullName evidence="1">MADF domain-containing protein</fullName>
    </recommendedName>
</protein>
<dbReference type="PANTHER" id="PTHR12243">
    <property type="entry name" value="MADF DOMAIN TRANSCRIPTION FACTOR"/>
    <property type="match status" value="1"/>
</dbReference>
<dbReference type="GO" id="GO:0006357">
    <property type="term" value="P:regulation of transcription by RNA polymerase II"/>
    <property type="evidence" value="ECO:0007669"/>
    <property type="project" value="TreeGrafter"/>
</dbReference>
<evidence type="ECO:0000259" key="1">
    <source>
        <dbReference type="PROSITE" id="PS51029"/>
    </source>
</evidence>
<dbReference type="GO" id="GO:0005634">
    <property type="term" value="C:nucleus"/>
    <property type="evidence" value="ECO:0007669"/>
    <property type="project" value="TreeGrafter"/>
</dbReference>
<sequence length="98" mass="11711">MENELPNVPNRRNYEKLNVEQSLRLIAEVERRLALWQKRSEFYKNGIRRRDAWTEIGGLLDLTVEEASYQWRKLLTSYRTYKSKLRKSQQSGAGTHQI</sequence>
<dbReference type="EnsemblMetazoa" id="ACOM026698-RA">
    <property type="protein sequence ID" value="ACOM026698-PA.1"/>
    <property type="gene ID" value="ACOM026698"/>
</dbReference>
<dbReference type="InterPro" id="IPR006578">
    <property type="entry name" value="MADF-dom"/>
</dbReference>
<name>A0A8W7P733_ANOCL</name>
<dbReference type="PROSITE" id="PS51029">
    <property type="entry name" value="MADF"/>
    <property type="match status" value="1"/>
</dbReference>
<dbReference type="GO" id="GO:0005667">
    <property type="term" value="C:transcription regulator complex"/>
    <property type="evidence" value="ECO:0007669"/>
    <property type="project" value="TreeGrafter"/>
</dbReference>
<dbReference type="Pfam" id="PF10545">
    <property type="entry name" value="MADF_DNA_bdg"/>
    <property type="match status" value="1"/>
</dbReference>
<accession>A0A8W7P733</accession>
<dbReference type="Proteomes" id="UP000075882">
    <property type="component" value="Unassembled WGS sequence"/>
</dbReference>
<dbReference type="PANTHER" id="PTHR12243:SF67">
    <property type="entry name" value="COREPRESSOR OF PANGOLIN, ISOFORM A-RELATED"/>
    <property type="match status" value="1"/>
</dbReference>
<organism evidence="2">
    <name type="scientific">Anopheles coluzzii</name>
    <name type="common">African malaria mosquito</name>
    <dbReference type="NCBI Taxonomy" id="1518534"/>
    <lineage>
        <taxon>Eukaryota</taxon>
        <taxon>Metazoa</taxon>
        <taxon>Ecdysozoa</taxon>
        <taxon>Arthropoda</taxon>
        <taxon>Hexapoda</taxon>
        <taxon>Insecta</taxon>
        <taxon>Pterygota</taxon>
        <taxon>Neoptera</taxon>
        <taxon>Endopterygota</taxon>
        <taxon>Diptera</taxon>
        <taxon>Nematocera</taxon>
        <taxon>Culicoidea</taxon>
        <taxon>Culicidae</taxon>
        <taxon>Anophelinae</taxon>
        <taxon>Anopheles</taxon>
    </lineage>
</organism>